<evidence type="ECO:0000313" key="3">
    <source>
        <dbReference type="Proteomes" id="UP000019267"/>
    </source>
</evidence>
<keyword evidence="3" id="KW-1185">Reference proteome</keyword>
<sequence>MIVERGDIVDTKIKLKWKFNGHFFKTLLTIFGFGIFFSLVYSSLYSNLIRNSLASSIILFWAYWRILFITFSLHLIGWVFKFGVKNKNKRFEIIRKNLFFFACVFILFLSAYNPNVQNYKQFNFLSIILFSIAISSYFLNRWIYKRFNQIKCIYWKTLFIKTLKRITKQYFWAVANKINNFLVKVKILTRKSINFFVTNYKKTILIKLSHEIKGDLVDYQNNFINNSDLAIRS</sequence>
<feature type="transmembrane region" description="Helical" evidence="1">
    <location>
        <begin position="124"/>
        <end position="144"/>
    </location>
</feature>
<organism evidence="2 3">
    <name type="scientific">Spiroplasma culicicola AES-1</name>
    <dbReference type="NCBI Taxonomy" id="1276246"/>
    <lineage>
        <taxon>Bacteria</taxon>
        <taxon>Bacillati</taxon>
        <taxon>Mycoplasmatota</taxon>
        <taxon>Mollicutes</taxon>
        <taxon>Entomoplasmatales</taxon>
        <taxon>Spiroplasmataceae</taxon>
        <taxon>Spiroplasma</taxon>
    </lineage>
</organism>
<keyword evidence="1" id="KW-0812">Transmembrane</keyword>
<reference evidence="2 3" key="1">
    <citation type="journal article" date="2014" name="Genome Biol. Evol.">
        <title>Molecular evolution of the substrate utilization strategies and putative virulence factors in mosquito-associated Spiroplasma species.</title>
        <authorList>
            <person name="Chang T.H."/>
            <person name="Lo W.S."/>
            <person name="Ku C."/>
            <person name="Chen L.L."/>
            <person name="Kuo C.H."/>
        </authorList>
    </citation>
    <scope>NUCLEOTIDE SEQUENCE [LARGE SCALE GENOMIC DNA]</scope>
    <source>
        <strain evidence="2">AES-1</strain>
    </source>
</reference>
<dbReference type="EMBL" id="CP006681">
    <property type="protein sequence ID" value="AHI52703.1"/>
    <property type="molecule type" value="Genomic_DNA"/>
</dbReference>
<feature type="transmembrane region" description="Helical" evidence="1">
    <location>
        <begin position="61"/>
        <end position="81"/>
    </location>
</feature>
<proteinExistence type="predicted"/>
<gene>
    <name evidence="2" type="ORF">SCULI_v1c03620</name>
</gene>
<dbReference type="AlphaFoldDB" id="W6A6K0"/>
<keyword evidence="1" id="KW-0472">Membrane</keyword>
<name>W6A6K0_9MOLU</name>
<protein>
    <recommendedName>
        <fullName evidence="4">Transmembrane protein</fullName>
    </recommendedName>
</protein>
<dbReference type="KEGG" id="scq:SCULI_v1c03620"/>
<keyword evidence="1" id="KW-1133">Transmembrane helix</keyword>
<dbReference type="Proteomes" id="UP000019267">
    <property type="component" value="Chromosome"/>
</dbReference>
<dbReference type="PATRIC" id="fig|1276246.3.peg.361"/>
<feature type="transmembrane region" description="Helical" evidence="1">
    <location>
        <begin position="22"/>
        <end position="41"/>
    </location>
</feature>
<dbReference type="STRING" id="1276246.SCULI_v1c03620"/>
<evidence type="ECO:0000313" key="2">
    <source>
        <dbReference type="EMBL" id="AHI52703.1"/>
    </source>
</evidence>
<dbReference type="HOGENOM" id="CLU_1189306_0_0_14"/>
<feature type="transmembrane region" description="Helical" evidence="1">
    <location>
        <begin position="93"/>
        <end position="112"/>
    </location>
</feature>
<accession>W6A6K0</accession>
<evidence type="ECO:0000256" key="1">
    <source>
        <dbReference type="SAM" id="Phobius"/>
    </source>
</evidence>
<evidence type="ECO:0008006" key="4">
    <source>
        <dbReference type="Google" id="ProtNLM"/>
    </source>
</evidence>